<dbReference type="AlphaFoldDB" id="A0A2P2KWA1"/>
<protein>
    <submittedName>
        <fullName evidence="1">U2 small nuclear ribonucleoprotein A</fullName>
    </submittedName>
</protein>
<dbReference type="GO" id="GO:1990904">
    <property type="term" value="C:ribonucleoprotein complex"/>
    <property type="evidence" value="ECO:0007669"/>
    <property type="project" value="UniProtKB-KW"/>
</dbReference>
<accession>A0A2P2KWA1</accession>
<dbReference type="EMBL" id="GGEC01029521">
    <property type="protein sequence ID" value="MBX10005.1"/>
    <property type="molecule type" value="Transcribed_RNA"/>
</dbReference>
<keyword evidence="1" id="KW-0687">Ribonucleoprotein</keyword>
<evidence type="ECO:0000313" key="1">
    <source>
        <dbReference type="EMBL" id="MBX10005.1"/>
    </source>
</evidence>
<sequence>MLGLIRVILLLFISKVPNRLR</sequence>
<reference evidence="1" key="1">
    <citation type="submission" date="2018-02" db="EMBL/GenBank/DDBJ databases">
        <title>Rhizophora mucronata_Transcriptome.</title>
        <authorList>
            <person name="Meera S.P."/>
            <person name="Sreeshan A."/>
            <person name="Augustine A."/>
        </authorList>
    </citation>
    <scope>NUCLEOTIDE SEQUENCE</scope>
    <source>
        <tissue evidence="1">Leaf</tissue>
    </source>
</reference>
<name>A0A2P2KWA1_RHIMU</name>
<proteinExistence type="predicted"/>
<organism evidence="1">
    <name type="scientific">Rhizophora mucronata</name>
    <name type="common">Asiatic mangrove</name>
    <dbReference type="NCBI Taxonomy" id="61149"/>
    <lineage>
        <taxon>Eukaryota</taxon>
        <taxon>Viridiplantae</taxon>
        <taxon>Streptophyta</taxon>
        <taxon>Embryophyta</taxon>
        <taxon>Tracheophyta</taxon>
        <taxon>Spermatophyta</taxon>
        <taxon>Magnoliopsida</taxon>
        <taxon>eudicotyledons</taxon>
        <taxon>Gunneridae</taxon>
        <taxon>Pentapetalae</taxon>
        <taxon>rosids</taxon>
        <taxon>fabids</taxon>
        <taxon>Malpighiales</taxon>
        <taxon>Rhizophoraceae</taxon>
        <taxon>Rhizophora</taxon>
    </lineage>
</organism>